<sequence>MAAAVHSPQFRPVTHLIFDMDGLLLNTEDLYMDVFQEICGRYGKTYNWDVKSLVMGKKALECSEIVVDTLKLPVSKEEFLEQTQGKLKEVFHTASLMPGANDLVHHLRKHHLPLAVATSSASLAFQMKTSRHKEFFGLFNHIVLGDDPEVTKGKPAPDIFLTCAKRFSPPAAPENCLVFEDSPNGVEAALTCGMQVVMVPDKNLNKDLTKKATLVLGSLQDFKPELFGLPAYQ</sequence>
<evidence type="ECO:0000313" key="13">
    <source>
        <dbReference type="EMBL" id="CAH7018613.1"/>
    </source>
</evidence>
<evidence type="ECO:0000256" key="11">
    <source>
        <dbReference type="ARBA" id="ARBA00075873"/>
    </source>
</evidence>
<reference evidence="13" key="1">
    <citation type="submission" date="2022-06" db="EMBL/GenBank/DDBJ databases">
        <authorList>
            <person name="Andreotti S."/>
            <person name="Wyler E."/>
        </authorList>
    </citation>
    <scope>NUCLEOTIDE SEQUENCE</scope>
</reference>
<dbReference type="EC" id="3.1.3.96" evidence="8"/>
<evidence type="ECO:0000256" key="12">
    <source>
        <dbReference type="ARBA" id="ARBA00083904"/>
    </source>
</evidence>
<dbReference type="EMBL" id="CALSGD010001533">
    <property type="protein sequence ID" value="CAH7018613.1"/>
    <property type="molecule type" value="Genomic_DNA"/>
</dbReference>
<evidence type="ECO:0000313" key="14">
    <source>
        <dbReference type="Proteomes" id="UP001152836"/>
    </source>
</evidence>
<dbReference type="FunFam" id="1.10.150.240:FF:000001">
    <property type="entry name" value="Haloacid dehalogenase-like hydrolase domain"/>
    <property type="match status" value="1"/>
</dbReference>
<name>A0AAV0A240_PHORO</name>
<accession>A0AAV0A240</accession>
<dbReference type="PANTHER" id="PTHR18901">
    <property type="entry name" value="2-DEOXYGLUCOSE-6-PHOSPHATE PHOSPHATASE 2"/>
    <property type="match status" value="1"/>
</dbReference>
<evidence type="ECO:0000256" key="2">
    <source>
        <dbReference type="ARBA" id="ARBA00006171"/>
    </source>
</evidence>
<evidence type="ECO:0000256" key="1">
    <source>
        <dbReference type="ARBA" id="ARBA00001946"/>
    </source>
</evidence>
<dbReference type="Pfam" id="PF13419">
    <property type="entry name" value="HAD_2"/>
    <property type="match status" value="1"/>
</dbReference>
<dbReference type="NCBIfam" id="TIGR01509">
    <property type="entry name" value="HAD-SF-IA-v3"/>
    <property type="match status" value="1"/>
</dbReference>
<protein>
    <recommendedName>
        <fullName evidence="9">Pseudouridine-5'-phosphatase</fullName>
        <ecNumber evidence="8">3.1.3.96</ecNumber>
    </recommendedName>
    <alternativeName>
        <fullName evidence="10">Haloacid dehalogenase-like hydrolase domain-containing protein 1</fullName>
    </alternativeName>
    <alternativeName>
        <fullName evidence="11">Haloacid dehalogenase-like hydrolase domain-containing protein 1A</fullName>
    </alternativeName>
    <alternativeName>
        <fullName evidence="12">Pseudouridine-5'-monophosphatase</fullName>
    </alternativeName>
</protein>
<dbReference type="AlphaFoldDB" id="A0AAV0A240"/>
<keyword evidence="5" id="KW-0460">Magnesium</keyword>
<dbReference type="InterPro" id="IPR006439">
    <property type="entry name" value="HAD-SF_hydro_IA"/>
</dbReference>
<keyword evidence="4" id="KW-0378">Hydrolase</keyword>
<dbReference type="FunFam" id="3.40.50.1000:FF:000055">
    <property type="entry name" value="Haloacid dehalogenase-like hydrolase family protein"/>
    <property type="match status" value="1"/>
</dbReference>
<dbReference type="GO" id="GO:1990738">
    <property type="term" value="F:pseudouridine 5'-phosphatase activity"/>
    <property type="evidence" value="ECO:0007669"/>
    <property type="project" value="UniProtKB-EC"/>
</dbReference>
<comment type="function">
    <text evidence="7">Dephosphorylates pseudouridine 5'-phosphate, a potential intermediate in rRNA degradation. Pseudouridine is then excreted intact in urine.</text>
</comment>
<dbReference type="InterPro" id="IPR041492">
    <property type="entry name" value="HAD_2"/>
</dbReference>
<evidence type="ECO:0000256" key="3">
    <source>
        <dbReference type="ARBA" id="ARBA00022723"/>
    </source>
</evidence>
<dbReference type="Gene3D" id="3.40.50.1000">
    <property type="entry name" value="HAD superfamily/HAD-like"/>
    <property type="match status" value="1"/>
</dbReference>
<organism evidence="13 14">
    <name type="scientific">Phodopus roborovskii</name>
    <name type="common">Roborovski's desert hamster</name>
    <name type="synonym">Cricetulus roborovskii</name>
    <dbReference type="NCBI Taxonomy" id="109678"/>
    <lineage>
        <taxon>Eukaryota</taxon>
        <taxon>Metazoa</taxon>
        <taxon>Chordata</taxon>
        <taxon>Craniata</taxon>
        <taxon>Vertebrata</taxon>
        <taxon>Euteleostomi</taxon>
        <taxon>Mammalia</taxon>
        <taxon>Eutheria</taxon>
        <taxon>Euarchontoglires</taxon>
        <taxon>Glires</taxon>
        <taxon>Rodentia</taxon>
        <taxon>Myomorpha</taxon>
        <taxon>Muroidea</taxon>
        <taxon>Cricetidae</taxon>
        <taxon>Cricetinae</taxon>
        <taxon>Phodopus</taxon>
    </lineage>
</organism>
<dbReference type="InterPro" id="IPR045228">
    <property type="entry name" value="Gpp1/Gpp2-like"/>
</dbReference>
<evidence type="ECO:0000256" key="8">
    <source>
        <dbReference type="ARBA" id="ARBA00066578"/>
    </source>
</evidence>
<dbReference type="Gene3D" id="1.10.150.240">
    <property type="entry name" value="Putative phosphatase, domain 2"/>
    <property type="match status" value="1"/>
</dbReference>
<dbReference type="PANTHER" id="PTHR18901:SF38">
    <property type="entry name" value="PSEUDOURIDINE-5'-PHOSPHATASE"/>
    <property type="match status" value="1"/>
</dbReference>
<dbReference type="CDD" id="cd07529">
    <property type="entry name" value="HAD_AtGPP-like"/>
    <property type="match status" value="1"/>
</dbReference>
<dbReference type="Proteomes" id="UP001152836">
    <property type="component" value="Unassembled WGS sequence"/>
</dbReference>
<proteinExistence type="inferred from homology"/>
<gene>
    <name evidence="13" type="primary">Pudp</name>
    <name evidence="13" type="ORF">PHOROB_LOCUS13631</name>
</gene>
<evidence type="ECO:0000256" key="6">
    <source>
        <dbReference type="ARBA" id="ARBA00052504"/>
    </source>
</evidence>
<keyword evidence="3" id="KW-0479">Metal-binding</keyword>
<dbReference type="SUPFAM" id="SSF56784">
    <property type="entry name" value="HAD-like"/>
    <property type="match status" value="1"/>
</dbReference>
<dbReference type="InterPro" id="IPR036412">
    <property type="entry name" value="HAD-like_sf"/>
</dbReference>
<dbReference type="SFLD" id="SFLDG01135">
    <property type="entry name" value="C1.5.6:_HAD__Beta-PGM__Phospha"/>
    <property type="match status" value="1"/>
</dbReference>
<dbReference type="InterPro" id="IPR023198">
    <property type="entry name" value="PGP-like_dom2"/>
</dbReference>
<dbReference type="GO" id="GO:0046872">
    <property type="term" value="F:metal ion binding"/>
    <property type="evidence" value="ECO:0007669"/>
    <property type="project" value="UniProtKB-KW"/>
</dbReference>
<evidence type="ECO:0000256" key="5">
    <source>
        <dbReference type="ARBA" id="ARBA00022842"/>
    </source>
</evidence>
<dbReference type="SFLD" id="SFLDG01129">
    <property type="entry name" value="C1.5:_HAD__Beta-PGM__Phosphata"/>
    <property type="match status" value="1"/>
</dbReference>
<keyword evidence="14" id="KW-1185">Reference proteome</keyword>
<evidence type="ECO:0000256" key="4">
    <source>
        <dbReference type="ARBA" id="ARBA00022801"/>
    </source>
</evidence>
<dbReference type="SFLD" id="SFLDS00003">
    <property type="entry name" value="Haloacid_Dehalogenase"/>
    <property type="match status" value="1"/>
</dbReference>
<comment type="similarity">
    <text evidence="2">Belongs to the HAD-like hydrolase superfamily. CbbY/CbbZ/Gph/YieH family.</text>
</comment>
<dbReference type="InterPro" id="IPR023214">
    <property type="entry name" value="HAD_sf"/>
</dbReference>
<comment type="cofactor">
    <cofactor evidence="1">
        <name>Mg(2+)</name>
        <dbReference type="ChEBI" id="CHEBI:18420"/>
    </cofactor>
</comment>
<comment type="caution">
    <text evidence="13">The sequence shown here is derived from an EMBL/GenBank/DDBJ whole genome shotgun (WGS) entry which is preliminary data.</text>
</comment>
<evidence type="ECO:0000256" key="7">
    <source>
        <dbReference type="ARBA" id="ARBA00056605"/>
    </source>
</evidence>
<comment type="catalytic activity">
    <reaction evidence="6">
        <text>psi-UMP + H2O = pseudouridine + phosphate</text>
        <dbReference type="Rhea" id="RHEA:10944"/>
        <dbReference type="ChEBI" id="CHEBI:15377"/>
        <dbReference type="ChEBI" id="CHEBI:17802"/>
        <dbReference type="ChEBI" id="CHEBI:43474"/>
        <dbReference type="ChEBI" id="CHEBI:58380"/>
        <dbReference type="EC" id="3.1.3.96"/>
    </reaction>
</comment>
<evidence type="ECO:0000256" key="10">
    <source>
        <dbReference type="ARBA" id="ARBA00075025"/>
    </source>
</evidence>
<evidence type="ECO:0000256" key="9">
    <source>
        <dbReference type="ARBA" id="ARBA00070517"/>
    </source>
</evidence>